<dbReference type="EMBL" id="BAABWH010000003">
    <property type="protein sequence ID" value="GAA6145183.1"/>
    <property type="molecule type" value="Genomic_DNA"/>
</dbReference>
<dbReference type="PANTHER" id="PTHR35175:SF2">
    <property type="entry name" value="DUF1289 DOMAIN-CONTAINING PROTEIN"/>
    <property type="match status" value="1"/>
</dbReference>
<evidence type="ECO:0000313" key="2">
    <source>
        <dbReference type="Proteomes" id="UP001481413"/>
    </source>
</evidence>
<protein>
    <submittedName>
        <fullName evidence="1">DUF1289 domain-containing protein</fullName>
    </submittedName>
</protein>
<name>A0ABP9ZYF2_9GAMM</name>
<dbReference type="Pfam" id="PF06945">
    <property type="entry name" value="DUF1289"/>
    <property type="match status" value="1"/>
</dbReference>
<dbReference type="InterPro" id="IPR010710">
    <property type="entry name" value="DUF1289"/>
</dbReference>
<gene>
    <name evidence="1" type="ORF">NBRC116585_13010</name>
</gene>
<dbReference type="Proteomes" id="UP001481413">
    <property type="component" value="Unassembled WGS sequence"/>
</dbReference>
<reference evidence="1 2" key="1">
    <citation type="submission" date="2024-04" db="EMBL/GenBank/DDBJ databases">
        <title>Draft genome sequence of Thalassolituus maritimus NBRC 116585.</title>
        <authorList>
            <person name="Miyakawa T."/>
            <person name="Kusuya Y."/>
            <person name="Miura T."/>
        </authorList>
    </citation>
    <scope>NUCLEOTIDE SEQUENCE [LARGE SCALE GENOMIC DNA]</scope>
    <source>
        <strain evidence="1 2">5NW40-0001</strain>
    </source>
</reference>
<dbReference type="RefSeq" id="WP_353294123.1">
    <property type="nucleotide sequence ID" value="NZ_BAABWH010000003.1"/>
</dbReference>
<keyword evidence="2" id="KW-1185">Reference proteome</keyword>
<organism evidence="1 2">
    <name type="scientific">Thalassolituus maritimus</name>
    <dbReference type="NCBI Taxonomy" id="484498"/>
    <lineage>
        <taxon>Bacteria</taxon>
        <taxon>Pseudomonadati</taxon>
        <taxon>Pseudomonadota</taxon>
        <taxon>Gammaproteobacteria</taxon>
        <taxon>Oceanospirillales</taxon>
        <taxon>Oceanospirillaceae</taxon>
        <taxon>Thalassolituus</taxon>
    </lineage>
</organism>
<comment type="caution">
    <text evidence="1">The sequence shown here is derived from an EMBL/GenBank/DDBJ whole genome shotgun (WGS) entry which is preliminary data.</text>
</comment>
<dbReference type="PANTHER" id="PTHR35175">
    <property type="entry name" value="DUF1289 DOMAIN-CONTAINING PROTEIN"/>
    <property type="match status" value="1"/>
</dbReference>
<sequence>MTDQVDRPVASPCVSICALDENNVCLGCYRTAHEITEWSVMSNTEKQAVMRSVGERERAAMNFFNVVQPDS</sequence>
<accession>A0ABP9ZYF2</accession>
<evidence type="ECO:0000313" key="1">
    <source>
        <dbReference type="EMBL" id="GAA6145183.1"/>
    </source>
</evidence>
<proteinExistence type="predicted"/>